<feature type="domain" description="DNA topoisomerase I catalytic core eukaryotic-type" evidence="7">
    <location>
        <begin position="81"/>
        <end position="287"/>
    </location>
</feature>
<dbReference type="InterPro" id="IPR001631">
    <property type="entry name" value="TopoI"/>
</dbReference>
<keyword evidence="5" id="KW-0238">DNA-binding</keyword>
<evidence type="ECO:0000313" key="10">
    <source>
        <dbReference type="Proteomes" id="UP000199501"/>
    </source>
</evidence>
<evidence type="ECO:0000256" key="5">
    <source>
        <dbReference type="ARBA" id="ARBA00023125"/>
    </source>
</evidence>
<evidence type="ECO:0000256" key="2">
    <source>
        <dbReference type="ARBA" id="ARBA00006645"/>
    </source>
</evidence>
<dbReference type="SUPFAM" id="SSF55869">
    <property type="entry name" value="DNA topoisomerase I domain"/>
    <property type="match status" value="1"/>
</dbReference>
<proteinExistence type="inferred from homology"/>
<organism evidence="9 10">
    <name type="scientific">Actinokineospora iranica</name>
    <dbReference type="NCBI Taxonomy" id="1271860"/>
    <lineage>
        <taxon>Bacteria</taxon>
        <taxon>Bacillati</taxon>
        <taxon>Actinomycetota</taxon>
        <taxon>Actinomycetes</taxon>
        <taxon>Pseudonocardiales</taxon>
        <taxon>Pseudonocardiaceae</taxon>
        <taxon>Actinokineospora</taxon>
    </lineage>
</organism>
<protein>
    <recommendedName>
        <fullName evidence="3">DNA topoisomerase</fullName>
        <ecNumber evidence="3">5.6.2.1</ecNumber>
    </recommendedName>
</protein>
<dbReference type="PROSITE" id="PS52038">
    <property type="entry name" value="TOPO_IB_2"/>
    <property type="match status" value="1"/>
</dbReference>
<dbReference type="InterPro" id="IPR014711">
    <property type="entry name" value="TopoI_cat_a-hlx-sub_euk"/>
</dbReference>
<dbReference type="EC" id="5.6.2.1" evidence="3"/>
<dbReference type="PRINTS" id="PR00416">
    <property type="entry name" value="EUTPISMRASEI"/>
</dbReference>
<evidence type="ECO:0000256" key="6">
    <source>
        <dbReference type="ARBA" id="ARBA00023235"/>
    </source>
</evidence>
<dbReference type="InterPro" id="IPR035447">
    <property type="entry name" value="DNA_topo_I_N_sf"/>
</dbReference>
<evidence type="ECO:0000256" key="1">
    <source>
        <dbReference type="ARBA" id="ARBA00000213"/>
    </source>
</evidence>
<sequence length="335" mass="37915">MRLRRSDCAGPGIRRVRRGRGFGYVDENGLRVTDPQVLDRVRALAIPPAWRDVWICPHPNGHIQAVGTDDAGRKQYIYHEQWRKERDEEKHERVLALARRLPRVRERIHADLTLPGLPRERVVAGALRILDRGVFRVGGEEYAEENDSRGVSTLLRGHVTMRAGELRFRFPAKSGIERVAAIRDPELARLIGALRRGRADDERLFVYRVDDAVQHLRAAEVNERFKEFAGDRFTVKDMRTWTATVLAAAEFGARSVPRSKTAAKRAEAEVMRAVAEQLGNTPTVARQSYVDPRVAEAFRDGRTIEAALRRIGGGDVSAPEVRESLERAVLRLLRS</sequence>
<evidence type="ECO:0000259" key="8">
    <source>
        <dbReference type="Pfam" id="PF21338"/>
    </source>
</evidence>
<dbReference type="SUPFAM" id="SSF56349">
    <property type="entry name" value="DNA breaking-rejoining enzymes"/>
    <property type="match status" value="1"/>
</dbReference>
<dbReference type="GO" id="GO:0003677">
    <property type="term" value="F:DNA binding"/>
    <property type="evidence" value="ECO:0007669"/>
    <property type="project" value="UniProtKB-KW"/>
</dbReference>
<keyword evidence="6 9" id="KW-0413">Isomerase</keyword>
<name>A0A1G6RW52_9PSEU</name>
<reference evidence="10" key="1">
    <citation type="submission" date="2016-10" db="EMBL/GenBank/DDBJ databases">
        <authorList>
            <person name="Varghese N."/>
            <person name="Submissions S."/>
        </authorList>
    </citation>
    <scope>NUCLEOTIDE SEQUENCE [LARGE SCALE GENOMIC DNA]</scope>
    <source>
        <strain evidence="10">IBRC-M 10403</strain>
    </source>
</reference>
<dbReference type="Pfam" id="PF01028">
    <property type="entry name" value="Topoisom_I"/>
    <property type="match status" value="1"/>
</dbReference>
<gene>
    <name evidence="9" type="ORF">SAMN05216174_10731</name>
</gene>
<dbReference type="Gene3D" id="1.10.132.120">
    <property type="match status" value="1"/>
</dbReference>
<evidence type="ECO:0000256" key="4">
    <source>
        <dbReference type="ARBA" id="ARBA00023029"/>
    </source>
</evidence>
<dbReference type="GO" id="GO:0006265">
    <property type="term" value="P:DNA topological change"/>
    <property type="evidence" value="ECO:0007669"/>
    <property type="project" value="InterPro"/>
</dbReference>
<dbReference type="Gene3D" id="3.30.66.10">
    <property type="entry name" value="DNA topoisomerase I domain"/>
    <property type="match status" value="1"/>
</dbReference>
<dbReference type="RefSeq" id="WP_091450992.1">
    <property type="nucleotide sequence ID" value="NZ_FMZZ01000007.1"/>
</dbReference>
<comment type="similarity">
    <text evidence="2">Belongs to the type IB topoisomerase family.</text>
</comment>
<keyword evidence="4" id="KW-0799">Topoisomerase</keyword>
<dbReference type="Proteomes" id="UP000199501">
    <property type="component" value="Unassembled WGS sequence"/>
</dbReference>
<dbReference type="EMBL" id="FMZZ01000007">
    <property type="protein sequence ID" value="SDD08187.1"/>
    <property type="molecule type" value="Genomic_DNA"/>
</dbReference>
<dbReference type="GO" id="GO:0003917">
    <property type="term" value="F:DNA topoisomerase type I (single strand cut, ATP-independent) activity"/>
    <property type="evidence" value="ECO:0007669"/>
    <property type="project" value="UniProtKB-EC"/>
</dbReference>
<dbReference type="OrthoDB" id="9778962at2"/>
<feature type="domain" description="DNA topoisomerase IB N-terminal" evidence="8">
    <location>
        <begin position="21"/>
        <end position="69"/>
    </location>
</feature>
<dbReference type="InterPro" id="IPR013500">
    <property type="entry name" value="TopoI_cat_euk"/>
</dbReference>
<dbReference type="STRING" id="1271860.SAMN05216174_10731"/>
<dbReference type="InterPro" id="IPR049331">
    <property type="entry name" value="Top1B_N_bact"/>
</dbReference>
<evidence type="ECO:0000313" key="9">
    <source>
        <dbReference type="EMBL" id="SDD08187.1"/>
    </source>
</evidence>
<accession>A0A1G6RW52</accession>
<comment type="catalytic activity">
    <reaction evidence="1">
        <text>ATP-independent breakage of single-stranded DNA, followed by passage and rejoining.</text>
        <dbReference type="EC" id="5.6.2.1"/>
    </reaction>
</comment>
<dbReference type="Gene3D" id="3.90.15.10">
    <property type="entry name" value="Topoisomerase I, Chain A, domain 3"/>
    <property type="match status" value="1"/>
</dbReference>
<keyword evidence="10" id="KW-1185">Reference proteome</keyword>
<dbReference type="Pfam" id="PF21338">
    <property type="entry name" value="Top1B_N_bact"/>
    <property type="match status" value="1"/>
</dbReference>
<dbReference type="AlphaFoldDB" id="A0A1G6RW52"/>
<dbReference type="InterPro" id="IPR011010">
    <property type="entry name" value="DNA_brk_join_enz"/>
</dbReference>
<evidence type="ECO:0000256" key="3">
    <source>
        <dbReference type="ARBA" id="ARBA00012891"/>
    </source>
</evidence>
<evidence type="ECO:0000259" key="7">
    <source>
        <dbReference type="Pfam" id="PF01028"/>
    </source>
</evidence>